<dbReference type="AlphaFoldDB" id="A0A160V624"/>
<name>A0A160V624_9ZZZZ</name>
<accession>A0A160V624</accession>
<organism evidence="1">
    <name type="scientific">hydrothermal vent metagenome</name>
    <dbReference type="NCBI Taxonomy" id="652676"/>
    <lineage>
        <taxon>unclassified sequences</taxon>
        <taxon>metagenomes</taxon>
        <taxon>ecological metagenomes</taxon>
    </lineage>
</organism>
<dbReference type="EMBL" id="FAXA01000020">
    <property type="protein sequence ID" value="CUV01169.1"/>
    <property type="molecule type" value="Genomic_DNA"/>
</dbReference>
<evidence type="ECO:0000313" key="1">
    <source>
        <dbReference type="EMBL" id="CUV01169.1"/>
    </source>
</evidence>
<gene>
    <name evidence="1" type="ORF">MGWOODY_Clf1244</name>
</gene>
<reference evidence="1" key="1">
    <citation type="submission" date="2015-10" db="EMBL/GenBank/DDBJ databases">
        <authorList>
            <person name="Gilbert D.G."/>
        </authorList>
    </citation>
    <scope>NUCLEOTIDE SEQUENCE</scope>
</reference>
<proteinExistence type="predicted"/>
<sequence length="48" mass="5065">MSAPLEALSANLIPVYMVRQGDSLNEALQVPVHEISRSWTAGVAGGVE</sequence>
<protein>
    <submittedName>
        <fullName evidence="1">Uncharacterized protein</fullName>
    </submittedName>
</protein>